<reference evidence="2" key="1">
    <citation type="journal article" date="2019" name="bioRxiv">
        <title>The Genome of the Zebra Mussel, Dreissena polymorpha: A Resource for Invasive Species Research.</title>
        <authorList>
            <person name="McCartney M.A."/>
            <person name="Auch B."/>
            <person name="Kono T."/>
            <person name="Mallez S."/>
            <person name="Zhang Y."/>
            <person name="Obille A."/>
            <person name="Becker A."/>
            <person name="Abrahante J.E."/>
            <person name="Garbe J."/>
            <person name="Badalamenti J.P."/>
            <person name="Herman A."/>
            <person name="Mangelson H."/>
            <person name="Liachko I."/>
            <person name="Sullivan S."/>
            <person name="Sone E.D."/>
            <person name="Koren S."/>
            <person name="Silverstein K.A.T."/>
            <person name="Beckman K.B."/>
            <person name="Gohl D.M."/>
        </authorList>
    </citation>
    <scope>NUCLEOTIDE SEQUENCE</scope>
    <source>
        <strain evidence="2">Duluth1</strain>
        <tissue evidence="2">Whole animal</tissue>
    </source>
</reference>
<gene>
    <name evidence="2" type="ORF">DPMN_073693</name>
</gene>
<evidence type="ECO:0000313" key="2">
    <source>
        <dbReference type="EMBL" id="KAH3713892.1"/>
    </source>
</evidence>
<feature type="region of interest" description="Disordered" evidence="1">
    <location>
        <begin position="1"/>
        <end position="52"/>
    </location>
</feature>
<accession>A0A9D4HDN9</accession>
<organism evidence="2 3">
    <name type="scientific">Dreissena polymorpha</name>
    <name type="common">Zebra mussel</name>
    <name type="synonym">Mytilus polymorpha</name>
    <dbReference type="NCBI Taxonomy" id="45954"/>
    <lineage>
        <taxon>Eukaryota</taxon>
        <taxon>Metazoa</taxon>
        <taxon>Spiralia</taxon>
        <taxon>Lophotrochozoa</taxon>
        <taxon>Mollusca</taxon>
        <taxon>Bivalvia</taxon>
        <taxon>Autobranchia</taxon>
        <taxon>Heteroconchia</taxon>
        <taxon>Euheterodonta</taxon>
        <taxon>Imparidentia</taxon>
        <taxon>Neoheterodontei</taxon>
        <taxon>Myida</taxon>
        <taxon>Dreissenoidea</taxon>
        <taxon>Dreissenidae</taxon>
        <taxon>Dreissena</taxon>
    </lineage>
</organism>
<dbReference type="AlphaFoldDB" id="A0A9D4HDN9"/>
<sequence length="135" mass="14739">MTRKRKPSKDSPDNGQASSKQNTSKRNKGKQMAQDSQASPVTNLSGQTQASQAGQFYGSPQLTQIPYSYIMNTPTFYGQGFIPPAPPSPPQSSGILSSILEKLNSVDKKLSQLDQIHQTLSGIVSRIDKNRTKDE</sequence>
<protein>
    <submittedName>
        <fullName evidence="2">Uncharacterized protein</fullName>
    </submittedName>
</protein>
<dbReference type="Proteomes" id="UP000828390">
    <property type="component" value="Unassembled WGS sequence"/>
</dbReference>
<keyword evidence="3" id="KW-1185">Reference proteome</keyword>
<proteinExistence type="predicted"/>
<evidence type="ECO:0000313" key="3">
    <source>
        <dbReference type="Proteomes" id="UP000828390"/>
    </source>
</evidence>
<evidence type="ECO:0000256" key="1">
    <source>
        <dbReference type="SAM" id="MobiDB-lite"/>
    </source>
</evidence>
<name>A0A9D4HDN9_DREPO</name>
<feature type="compositionally biased region" description="Polar residues" evidence="1">
    <location>
        <begin position="33"/>
        <end position="52"/>
    </location>
</feature>
<feature type="compositionally biased region" description="Polar residues" evidence="1">
    <location>
        <begin position="13"/>
        <end position="22"/>
    </location>
</feature>
<comment type="caution">
    <text evidence="2">The sequence shown here is derived from an EMBL/GenBank/DDBJ whole genome shotgun (WGS) entry which is preliminary data.</text>
</comment>
<reference evidence="2" key="2">
    <citation type="submission" date="2020-11" db="EMBL/GenBank/DDBJ databases">
        <authorList>
            <person name="McCartney M.A."/>
            <person name="Auch B."/>
            <person name="Kono T."/>
            <person name="Mallez S."/>
            <person name="Becker A."/>
            <person name="Gohl D.M."/>
            <person name="Silverstein K.A.T."/>
            <person name="Koren S."/>
            <person name="Bechman K.B."/>
            <person name="Herman A."/>
            <person name="Abrahante J.E."/>
            <person name="Garbe J."/>
        </authorList>
    </citation>
    <scope>NUCLEOTIDE SEQUENCE</scope>
    <source>
        <strain evidence="2">Duluth1</strain>
        <tissue evidence="2">Whole animal</tissue>
    </source>
</reference>
<dbReference type="EMBL" id="JAIWYP010000014">
    <property type="protein sequence ID" value="KAH3713892.1"/>
    <property type="molecule type" value="Genomic_DNA"/>
</dbReference>